<comment type="similarity">
    <text evidence="1">Belongs to the transferase hexapeptide repeat family.</text>
</comment>
<protein>
    <submittedName>
        <fullName evidence="2">Acyltransferase</fullName>
    </submittedName>
</protein>
<name>A0ABT2VU39_9ALTE</name>
<sequence length="214" mass="22965">MIEAIAEERKRTVNGRQMVKKMMIALSQLIVMPLVVPCKLEEWLSEGKAETVFGFSAQLVAMLPGMPGAFLRKAFYSLTLKSCSTDCHIGFGTLFAHRSSVIEQHVYIGTYAIIGSAHIGEYSLIGSRASIISRQTLHTMGSDGRWTSYSSDAVVPTTIAKNVWVGEGCTIAADIGEGSQISSGSVVTTDIKPGILVGGNPPRFIKNIDIPVAS</sequence>
<gene>
    <name evidence="2" type="ORF">OCL06_12330</name>
</gene>
<evidence type="ECO:0000256" key="1">
    <source>
        <dbReference type="ARBA" id="ARBA00007274"/>
    </source>
</evidence>
<evidence type="ECO:0000313" key="2">
    <source>
        <dbReference type="EMBL" id="MCU7555374.1"/>
    </source>
</evidence>
<dbReference type="Gene3D" id="2.160.10.10">
    <property type="entry name" value="Hexapeptide repeat proteins"/>
    <property type="match status" value="1"/>
</dbReference>
<dbReference type="EMBL" id="JAOTJC010000011">
    <property type="protein sequence ID" value="MCU7555374.1"/>
    <property type="molecule type" value="Genomic_DNA"/>
</dbReference>
<dbReference type="PANTHER" id="PTHR43300">
    <property type="entry name" value="ACETYLTRANSFERASE"/>
    <property type="match status" value="1"/>
</dbReference>
<comment type="caution">
    <text evidence="2">The sequence shown here is derived from an EMBL/GenBank/DDBJ whole genome shotgun (WGS) entry which is preliminary data.</text>
</comment>
<accession>A0ABT2VU39</accession>
<dbReference type="InterPro" id="IPR011004">
    <property type="entry name" value="Trimer_LpxA-like_sf"/>
</dbReference>
<dbReference type="SUPFAM" id="SSF51161">
    <property type="entry name" value="Trimeric LpxA-like enzymes"/>
    <property type="match status" value="1"/>
</dbReference>
<dbReference type="RefSeq" id="WP_262994993.1">
    <property type="nucleotide sequence ID" value="NZ_JAOTJC010000011.1"/>
</dbReference>
<reference evidence="3" key="1">
    <citation type="submission" date="2023-07" db="EMBL/GenBank/DDBJ databases">
        <title>Study on multiphase classification of strain Alteromonas salexigens isolated from the Yellow Sea.</title>
        <authorList>
            <person name="Sun L."/>
        </authorList>
    </citation>
    <scope>NUCLEOTIDE SEQUENCE [LARGE SCALE GENOMIC DNA]</scope>
    <source>
        <strain evidence="3">ASW11-19</strain>
    </source>
</reference>
<evidence type="ECO:0000313" key="3">
    <source>
        <dbReference type="Proteomes" id="UP001209257"/>
    </source>
</evidence>
<keyword evidence="2" id="KW-0012">Acyltransferase</keyword>
<dbReference type="InterPro" id="IPR050179">
    <property type="entry name" value="Trans_hexapeptide_repeat"/>
</dbReference>
<organism evidence="2 3">
    <name type="scientific">Alteromonas salexigens</name>
    <dbReference type="NCBI Taxonomy" id="2982530"/>
    <lineage>
        <taxon>Bacteria</taxon>
        <taxon>Pseudomonadati</taxon>
        <taxon>Pseudomonadota</taxon>
        <taxon>Gammaproteobacteria</taxon>
        <taxon>Alteromonadales</taxon>
        <taxon>Alteromonadaceae</taxon>
        <taxon>Alteromonas/Salinimonas group</taxon>
        <taxon>Alteromonas</taxon>
    </lineage>
</organism>
<proteinExistence type="inferred from homology"/>
<keyword evidence="3" id="KW-1185">Reference proteome</keyword>
<keyword evidence="2" id="KW-0808">Transferase</keyword>
<dbReference type="GO" id="GO:0016746">
    <property type="term" value="F:acyltransferase activity"/>
    <property type="evidence" value="ECO:0007669"/>
    <property type="project" value="UniProtKB-KW"/>
</dbReference>
<dbReference type="Proteomes" id="UP001209257">
    <property type="component" value="Unassembled WGS sequence"/>
</dbReference>